<keyword evidence="1" id="KW-0378">Hydrolase</keyword>
<dbReference type="NCBIfam" id="TIGR00099">
    <property type="entry name" value="Cof-subfamily"/>
    <property type="match status" value="1"/>
</dbReference>
<gene>
    <name evidence="1" type="ORF">BTN92_01750</name>
</gene>
<accession>A0A1V2UP39</accession>
<name>A0A1V2UP39_ENTMU</name>
<dbReference type="EMBL" id="MSTR01000001">
    <property type="protein sequence ID" value="ONN44881.1"/>
    <property type="molecule type" value="Genomic_DNA"/>
</dbReference>
<dbReference type="NCBIfam" id="TIGR01484">
    <property type="entry name" value="HAD-SF-IIB"/>
    <property type="match status" value="1"/>
</dbReference>
<evidence type="ECO:0000313" key="1">
    <source>
        <dbReference type="EMBL" id="ONN44881.1"/>
    </source>
</evidence>
<dbReference type="STRING" id="53346.A5802_001432"/>
<dbReference type="Gene3D" id="3.30.1240.10">
    <property type="match status" value="1"/>
</dbReference>
<dbReference type="SUPFAM" id="SSF56784">
    <property type="entry name" value="HAD-like"/>
    <property type="match status" value="1"/>
</dbReference>
<dbReference type="SFLD" id="SFLDS00003">
    <property type="entry name" value="Haloacid_Dehalogenase"/>
    <property type="match status" value="1"/>
</dbReference>
<dbReference type="Gene3D" id="3.40.50.1000">
    <property type="entry name" value="HAD superfamily/HAD-like"/>
    <property type="match status" value="1"/>
</dbReference>
<sequence length="257" mass="29033">MTNYQAITFFDLDGTLLDGHSKITPEIAAAIQILKENDILPVIATGRTEMEIKQIMRDAGITSAVTMNGSCISVEGEEIYSVRFSKEECQKMRDHIEEQGHALCFYNRENIWSTHHTETMRKAYGFIHSDVPPIDPSAFQDHPINMLLILSESGDEYYHERFPDMTFYRNSPYSIDTVRKGISKGAGVKHLKETLQLENVPTFGFGDGPNDFALLEACDHKIAMGNAYDELKELATFITKKNTEGGIVYALKHFELI</sequence>
<dbReference type="RefSeq" id="WP_077151155.1">
    <property type="nucleotide sequence ID" value="NZ_CABMMO010000001.1"/>
</dbReference>
<dbReference type="GO" id="GO:0016791">
    <property type="term" value="F:phosphatase activity"/>
    <property type="evidence" value="ECO:0007669"/>
    <property type="project" value="TreeGrafter"/>
</dbReference>
<dbReference type="GO" id="GO:0005829">
    <property type="term" value="C:cytosol"/>
    <property type="evidence" value="ECO:0007669"/>
    <property type="project" value="TreeGrafter"/>
</dbReference>
<dbReference type="SFLD" id="SFLDG01140">
    <property type="entry name" value="C2.B:_Phosphomannomutase_and_P"/>
    <property type="match status" value="1"/>
</dbReference>
<organism evidence="1 2">
    <name type="scientific">Enterococcus mundtii</name>
    <dbReference type="NCBI Taxonomy" id="53346"/>
    <lineage>
        <taxon>Bacteria</taxon>
        <taxon>Bacillati</taxon>
        <taxon>Bacillota</taxon>
        <taxon>Bacilli</taxon>
        <taxon>Lactobacillales</taxon>
        <taxon>Enterococcaceae</taxon>
        <taxon>Enterococcus</taxon>
    </lineage>
</organism>
<dbReference type="PANTHER" id="PTHR10000:SF25">
    <property type="entry name" value="PHOSPHATASE YKRA-RELATED"/>
    <property type="match status" value="1"/>
</dbReference>
<dbReference type="GO" id="GO:0000287">
    <property type="term" value="F:magnesium ion binding"/>
    <property type="evidence" value="ECO:0007669"/>
    <property type="project" value="TreeGrafter"/>
</dbReference>
<dbReference type="Pfam" id="PF08282">
    <property type="entry name" value="Hydrolase_3"/>
    <property type="match status" value="1"/>
</dbReference>
<comment type="caution">
    <text evidence="1">The sequence shown here is derived from an EMBL/GenBank/DDBJ whole genome shotgun (WGS) entry which is preliminary data.</text>
</comment>
<dbReference type="OrthoDB" id="9810101at2"/>
<dbReference type="InterPro" id="IPR006379">
    <property type="entry name" value="HAD-SF_hydro_IIB"/>
</dbReference>
<dbReference type="InterPro" id="IPR023214">
    <property type="entry name" value="HAD_sf"/>
</dbReference>
<reference evidence="1 2" key="1">
    <citation type="submission" date="2016-12" db="EMBL/GenBank/DDBJ databases">
        <authorList>
            <person name="Song W.-J."/>
            <person name="Kurnit D.M."/>
        </authorList>
    </citation>
    <scope>NUCLEOTIDE SEQUENCE [LARGE SCALE GENOMIC DNA]</scope>
    <source>
        <strain evidence="1 2">CGB1038-1_S1</strain>
    </source>
</reference>
<dbReference type="Proteomes" id="UP000189299">
    <property type="component" value="Unassembled WGS sequence"/>
</dbReference>
<dbReference type="InterPro" id="IPR000150">
    <property type="entry name" value="Cof"/>
</dbReference>
<dbReference type="PANTHER" id="PTHR10000">
    <property type="entry name" value="PHOSPHOSERINE PHOSPHATASE"/>
    <property type="match status" value="1"/>
</dbReference>
<dbReference type="InterPro" id="IPR036412">
    <property type="entry name" value="HAD-like_sf"/>
</dbReference>
<evidence type="ECO:0000313" key="2">
    <source>
        <dbReference type="Proteomes" id="UP000189299"/>
    </source>
</evidence>
<protein>
    <submittedName>
        <fullName evidence="1">HAD family hydrolase</fullName>
    </submittedName>
</protein>
<proteinExistence type="predicted"/>
<dbReference type="AlphaFoldDB" id="A0A1V2UP39"/>